<dbReference type="AlphaFoldDB" id="A0A1H7BT41"/>
<feature type="domain" description="Metallo-beta-lactamase" evidence="1">
    <location>
        <begin position="20"/>
        <end position="211"/>
    </location>
</feature>
<dbReference type="PANTHER" id="PTHR13754">
    <property type="entry name" value="METALLO-BETA-LACTAMASE SUPERFAMILY PROTEIN"/>
    <property type="match status" value="1"/>
</dbReference>
<dbReference type="InterPro" id="IPR001279">
    <property type="entry name" value="Metallo-B-lactamas"/>
</dbReference>
<dbReference type="EMBL" id="FNZK01000017">
    <property type="protein sequence ID" value="SEJ80366.1"/>
    <property type="molecule type" value="Genomic_DNA"/>
</dbReference>
<dbReference type="Pfam" id="PF00753">
    <property type="entry name" value="Lactamase_B"/>
    <property type="match status" value="1"/>
</dbReference>
<accession>A0A1H7BT41</accession>
<protein>
    <submittedName>
        <fullName evidence="2">7,8-dihydropterin-6-yl-methyl-4-(Beta-D-ribofuranosyl)aminobenzene 5'-phosphate synthase</fullName>
    </submittedName>
</protein>
<name>A0A1H7BT41_9FIRM</name>
<evidence type="ECO:0000313" key="3">
    <source>
        <dbReference type="Proteomes" id="UP000199662"/>
    </source>
</evidence>
<sequence length="274" mass="30639">MLIKTLVENTAINEDFESVHGLSLYIETKKHKILFDLGPNSLFVANAEKLAVDLSTVDTVIISHGHADHGGGLARFLQLNLQAKIYVQQRAFEKHYSHRSNGENVSISLDQKLLPNDRFVFIEDHFILDEELELISNVTAKWPKPSVNKDLLMVSGTALLPDDFVHEQSLIIKEAGVFLLVAGCAHAGMMNILESVYALKNIFPTYVVGGFHLYSSSRNTCEDLAKIKQLGQYLKKSGAKFYTCHCTGIEPYGILKTIMQEKIEYLATGRQLTL</sequence>
<dbReference type="InterPro" id="IPR052926">
    <property type="entry name" value="Metallo-beta-lactamase_dom"/>
</dbReference>
<dbReference type="GO" id="GO:0016740">
    <property type="term" value="F:transferase activity"/>
    <property type="evidence" value="ECO:0007669"/>
    <property type="project" value="TreeGrafter"/>
</dbReference>
<dbReference type="InterPro" id="IPR041712">
    <property type="entry name" value="DHPS-like_MBL-fold"/>
</dbReference>
<dbReference type="Gene3D" id="3.60.15.10">
    <property type="entry name" value="Ribonuclease Z/Hydroxyacylglutathione hydrolase-like"/>
    <property type="match status" value="1"/>
</dbReference>
<dbReference type="CDD" id="cd07713">
    <property type="entry name" value="DHPS-like_MBL-fold"/>
    <property type="match status" value="1"/>
</dbReference>
<evidence type="ECO:0000313" key="2">
    <source>
        <dbReference type="EMBL" id="SEJ80366.1"/>
    </source>
</evidence>
<dbReference type="STRING" id="84035.SAMN05660742_117109"/>
<evidence type="ECO:0000259" key="1">
    <source>
        <dbReference type="SMART" id="SM00849"/>
    </source>
</evidence>
<dbReference type="SUPFAM" id="SSF56281">
    <property type="entry name" value="Metallo-hydrolase/oxidoreductase"/>
    <property type="match status" value="1"/>
</dbReference>
<gene>
    <name evidence="2" type="ORF">SAMN05660742_117109</name>
</gene>
<dbReference type="RefSeq" id="WP_091833750.1">
    <property type="nucleotide sequence ID" value="NZ_FNZK01000017.1"/>
</dbReference>
<proteinExistence type="predicted"/>
<dbReference type="PANTHER" id="PTHR13754:SF13">
    <property type="entry name" value="METALLO-BETA-LACTAMASE SUPERFAMILY PROTEIN (AFU_ORTHOLOGUE AFUA_3G07630)"/>
    <property type="match status" value="1"/>
</dbReference>
<dbReference type="InterPro" id="IPR036866">
    <property type="entry name" value="RibonucZ/Hydroxyglut_hydro"/>
</dbReference>
<keyword evidence="3" id="KW-1185">Reference proteome</keyword>
<dbReference type="SMART" id="SM00849">
    <property type="entry name" value="Lactamase_B"/>
    <property type="match status" value="1"/>
</dbReference>
<reference evidence="2 3" key="1">
    <citation type="submission" date="2016-10" db="EMBL/GenBank/DDBJ databases">
        <authorList>
            <person name="de Groot N.N."/>
        </authorList>
    </citation>
    <scope>NUCLEOTIDE SEQUENCE [LARGE SCALE GENOMIC DNA]</scope>
    <source>
        <strain evidence="2 3">DSM 2179</strain>
    </source>
</reference>
<organism evidence="2 3">
    <name type="scientific">Propionispira arboris</name>
    <dbReference type="NCBI Taxonomy" id="84035"/>
    <lineage>
        <taxon>Bacteria</taxon>
        <taxon>Bacillati</taxon>
        <taxon>Bacillota</taxon>
        <taxon>Negativicutes</taxon>
        <taxon>Selenomonadales</taxon>
        <taxon>Selenomonadaceae</taxon>
        <taxon>Propionispira</taxon>
    </lineage>
</organism>
<dbReference type="Proteomes" id="UP000199662">
    <property type="component" value="Unassembled WGS sequence"/>
</dbReference>